<name>A0A852EX20_VIDMA</name>
<accession>A0A852EX20</accession>
<dbReference type="PROSITE" id="PS50041">
    <property type="entry name" value="C_TYPE_LECTIN_2"/>
    <property type="match status" value="1"/>
</dbReference>
<dbReference type="InterPro" id="IPR016186">
    <property type="entry name" value="C-type_lectin-like/link_sf"/>
</dbReference>
<dbReference type="SUPFAM" id="SSF56436">
    <property type="entry name" value="C-type lectin-like"/>
    <property type="match status" value="1"/>
</dbReference>
<gene>
    <name evidence="4" type="primary">Klrg1_2</name>
    <name evidence="4" type="ORF">VIDMAC_R14673</name>
</gene>
<dbReference type="AlphaFoldDB" id="A0A852EX20"/>
<dbReference type="PANTHER" id="PTHR47648:SF1">
    <property type="entry name" value="KILLER CELL LECTIN-LIKE RECEPTOR SUBFAMILY G MEMBER 1"/>
    <property type="match status" value="1"/>
</dbReference>
<keyword evidence="5" id="KW-1185">Reference proteome</keyword>
<keyword evidence="2" id="KW-0430">Lectin</keyword>
<sequence>FSCCPCPCYPEKWVTYRGRCYSFSKEKQHWNSIQESCWAQGAYLLVISNASEMDFFQILHTKSHWSGLQRDTHGDWAWEDGSKLSDEKVESTSPGQNHAVLLNGAIHASSCQVPAPWICKKSCQ</sequence>
<proteinExistence type="predicted"/>
<dbReference type="InterPro" id="IPR042190">
    <property type="entry name" value="KLRG1"/>
</dbReference>
<comment type="subcellular location">
    <subcellularLocation>
        <location evidence="1">Membrane</location>
        <topology evidence="1">Single-pass membrane protein</topology>
    </subcellularLocation>
</comment>
<dbReference type="InterPro" id="IPR001304">
    <property type="entry name" value="C-type_lectin-like"/>
</dbReference>
<evidence type="ECO:0000313" key="5">
    <source>
        <dbReference type="Proteomes" id="UP000656497"/>
    </source>
</evidence>
<dbReference type="PANTHER" id="PTHR47648">
    <property type="entry name" value="KILLER CELL LECTIN-LIKE RECEPTOR SUBFAMILY G MEMBER 1"/>
    <property type="match status" value="1"/>
</dbReference>
<dbReference type="CDD" id="cd03593">
    <property type="entry name" value="CLECT_NK_receptors_like"/>
    <property type="match status" value="1"/>
</dbReference>
<organism evidence="4 5">
    <name type="scientific">Vidua macroura</name>
    <name type="common">Pin-tailed whydah</name>
    <dbReference type="NCBI Taxonomy" id="187451"/>
    <lineage>
        <taxon>Eukaryota</taxon>
        <taxon>Metazoa</taxon>
        <taxon>Chordata</taxon>
        <taxon>Craniata</taxon>
        <taxon>Vertebrata</taxon>
        <taxon>Euteleostomi</taxon>
        <taxon>Archelosauria</taxon>
        <taxon>Archosauria</taxon>
        <taxon>Dinosauria</taxon>
        <taxon>Saurischia</taxon>
        <taxon>Theropoda</taxon>
        <taxon>Coelurosauria</taxon>
        <taxon>Aves</taxon>
        <taxon>Neognathae</taxon>
        <taxon>Neoaves</taxon>
        <taxon>Telluraves</taxon>
        <taxon>Australaves</taxon>
        <taxon>Passeriformes</taxon>
        <taxon>Passeroidea</taxon>
        <taxon>Estrildidae</taxon>
        <taxon>Viduinae</taxon>
        <taxon>Vidua</taxon>
    </lineage>
</organism>
<feature type="domain" description="C-type lectin" evidence="3">
    <location>
        <begin position="16"/>
        <end position="120"/>
    </location>
</feature>
<reference evidence="4" key="1">
    <citation type="submission" date="2019-09" db="EMBL/GenBank/DDBJ databases">
        <title>Bird 10,000 Genomes (B10K) Project - Family phase.</title>
        <authorList>
            <person name="Zhang G."/>
        </authorList>
    </citation>
    <scope>NUCLEOTIDE SEQUENCE</scope>
    <source>
        <strain evidence="4">B10K-DU-002-50</strain>
        <tissue evidence="4">Muscle</tissue>
    </source>
</reference>
<evidence type="ECO:0000256" key="1">
    <source>
        <dbReference type="ARBA" id="ARBA00004167"/>
    </source>
</evidence>
<dbReference type="Pfam" id="PF00059">
    <property type="entry name" value="Lectin_C"/>
    <property type="match status" value="1"/>
</dbReference>
<feature type="non-terminal residue" evidence="4">
    <location>
        <position position="124"/>
    </location>
</feature>
<dbReference type="GO" id="GO:0016020">
    <property type="term" value="C:membrane"/>
    <property type="evidence" value="ECO:0007669"/>
    <property type="project" value="UniProtKB-SubCell"/>
</dbReference>
<dbReference type="SMART" id="SM00034">
    <property type="entry name" value="CLECT"/>
    <property type="match status" value="1"/>
</dbReference>
<dbReference type="Proteomes" id="UP000656497">
    <property type="component" value="Unassembled WGS sequence"/>
</dbReference>
<evidence type="ECO:0000256" key="2">
    <source>
        <dbReference type="ARBA" id="ARBA00022734"/>
    </source>
</evidence>
<dbReference type="GO" id="GO:0030246">
    <property type="term" value="F:carbohydrate binding"/>
    <property type="evidence" value="ECO:0007669"/>
    <property type="project" value="UniProtKB-KW"/>
</dbReference>
<evidence type="ECO:0000313" key="4">
    <source>
        <dbReference type="EMBL" id="NXQ08030.1"/>
    </source>
</evidence>
<protein>
    <submittedName>
        <fullName evidence="4">KLRG1 protein</fullName>
    </submittedName>
</protein>
<dbReference type="EMBL" id="WBNN01037532">
    <property type="protein sequence ID" value="NXQ08030.1"/>
    <property type="molecule type" value="Genomic_DNA"/>
</dbReference>
<evidence type="ECO:0000259" key="3">
    <source>
        <dbReference type="PROSITE" id="PS50041"/>
    </source>
</evidence>
<comment type="caution">
    <text evidence="4">The sequence shown here is derived from an EMBL/GenBank/DDBJ whole genome shotgun (WGS) entry which is preliminary data.</text>
</comment>
<dbReference type="Gene3D" id="3.10.100.10">
    <property type="entry name" value="Mannose-Binding Protein A, subunit A"/>
    <property type="match status" value="1"/>
</dbReference>
<dbReference type="InterPro" id="IPR033992">
    <property type="entry name" value="NKR-like_CTLD"/>
</dbReference>
<feature type="non-terminal residue" evidence="4">
    <location>
        <position position="1"/>
    </location>
</feature>
<dbReference type="InterPro" id="IPR016187">
    <property type="entry name" value="CTDL_fold"/>
</dbReference>